<evidence type="ECO:0000256" key="8">
    <source>
        <dbReference type="SAM" id="Phobius"/>
    </source>
</evidence>
<comment type="subcellular location">
    <subcellularLocation>
        <location evidence="1">Membrane</location>
        <topology evidence="1">Multi-pass membrane protein</topology>
    </subcellularLocation>
</comment>
<dbReference type="SMART" id="SM00248">
    <property type="entry name" value="ANK"/>
    <property type="match status" value="5"/>
</dbReference>
<dbReference type="InterPro" id="IPR002110">
    <property type="entry name" value="Ankyrin_rpt"/>
</dbReference>
<dbReference type="Gene3D" id="1.25.40.20">
    <property type="entry name" value="Ankyrin repeat-containing domain"/>
    <property type="match status" value="2"/>
</dbReference>
<reference evidence="10" key="1">
    <citation type="journal article" date="2017" name="Nature">
        <title>The genome of Chenopodium quinoa.</title>
        <authorList>
            <person name="Jarvis D.E."/>
            <person name="Ho Y.S."/>
            <person name="Lightfoot D.J."/>
            <person name="Schmoeckel S.M."/>
            <person name="Li B."/>
            <person name="Borm T.J.A."/>
            <person name="Ohyanagi H."/>
            <person name="Mineta K."/>
            <person name="Michell C.T."/>
            <person name="Saber N."/>
            <person name="Kharbatia N.M."/>
            <person name="Rupper R.R."/>
            <person name="Sharp A.R."/>
            <person name="Dally N."/>
            <person name="Boughton B.A."/>
            <person name="Woo Y.H."/>
            <person name="Gao G."/>
            <person name="Schijlen E.G.W.M."/>
            <person name="Guo X."/>
            <person name="Momin A.A."/>
            <person name="Negrao S."/>
            <person name="Al-Babili S."/>
            <person name="Gehring C."/>
            <person name="Roessner U."/>
            <person name="Jung C."/>
            <person name="Murphy K."/>
            <person name="Arold S.T."/>
            <person name="Gojobori T."/>
            <person name="van der Linden C.G."/>
            <person name="van Loo E.N."/>
            <person name="Jellen E.N."/>
            <person name="Maughan P.J."/>
            <person name="Tester M."/>
        </authorList>
    </citation>
    <scope>NUCLEOTIDE SEQUENCE [LARGE SCALE GENOMIC DNA]</scope>
    <source>
        <strain evidence="10">cv. PI 614886</strain>
    </source>
</reference>
<keyword evidence="2 8" id="KW-0812">Transmembrane</keyword>
<dbReference type="Proteomes" id="UP000596660">
    <property type="component" value="Unplaced"/>
</dbReference>
<organism evidence="10 11">
    <name type="scientific">Chenopodium quinoa</name>
    <name type="common">Quinoa</name>
    <dbReference type="NCBI Taxonomy" id="63459"/>
    <lineage>
        <taxon>Eukaryota</taxon>
        <taxon>Viridiplantae</taxon>
        <taxon>Streptophyta</taxon>
        <taxon>Embryophyta</taxon>
        <taxon>Tracheophyta</taxon>
        <taxon>Spermatophyta</taxon>
        <taxon>Magnoliopsida</taxon>
        <taxon>eudicotyledons</taxon>
        <taxon>Gunneridae</taxon>
        <taxon>Pentapetalae</taxon>
        <taxon>Caryophyllales</taxon>
        <taxon>Chenopodiaceae</taxon>
        <taxon>Chenopodioideae</taxon>
        <taxon>Atripliceae</taxon>
        <taxon>Chenopodium</taxon>
    </lineage>
</organism>
<feature type="transmembrane region" description="Helical" evidence="8">
    <location>
        <begin position="558"/>
        <end position="577"/>
    </location>
</feature>
<keyword evidence="3" id="KW-0677">Repeat</keyword>
<reference evidence="10" key="2">
    <citation type="submission" date="2021-03" db="UniProtKB">
        <authorList>
            <consortium name="EnsemblPlants"/>
        </authorList>
    </citation>
    <scope>IDENTIFICATION</scope>
</reference>
<keyword evidence="11" id="KW-1185">Reference proteome</keyword>
<dbReference type="PROSITE" id="PS50088">
    <property type="entry name" value="ANK_REPEAT"/>
    <property type="match status" value="1"/>
</dbReference>
<keyword evidence="6 8" id="KW-0472">Membrane</keyword>
<dbReference type="Pfam" id="PF12796">
    <property type="entry name" value="Ank_2"/>
    <property type="match status" value="1"/>
</dbReference>
<dbReference type="EnsemblPlants" id="AUR62025722-RA">
    <property type="protein sequence ID" value="AUR62025722-RA:cds"/>
    <property type="gene ID" value="AUR62025722"/>
</dbReference>
<name>A0A803M9Z6_CHEQI</name>
<feature type="domain" description="PGG" evidence="9">
    <location>
        <begin position="444"/>
        <end position="550"/>
    </location>
</feature>
<evidence type="ECO:0000256" key="7">
    <source>
        <dbReference type="PROSITE-ProRule" id="PRU00023"/>
    </source>
</evidence>
<dbReference type="AlphaFoldDB" id="A0A803M9Z6"/>
<evidence type="ECO:0000259" key="9">
    <source>
        <dbReference type="Pfam" id="PF13962"/>
    </source>
</evidence>
<dbReference type="Gramene" id="AUR62025722-RA">
    <property type="protein sequence ID" value="AUR62025722-RA:cds"/>
    <property type="gene ID" value="AUR62025722"/>
</dbReference>
<evidence type="ECO:0000256" key="5">
    <source>
        <dbReference type="ARBA" id="ARBA00023043"/>
    </source>
</evidence>
<feature type="transmembrane region" description="Helical" evidence="8">
    <location>
        <begin position="487"/>
        <end position="513"/>
    </location>
</feature>
<protein>
    <recommendedName>
        <fullName evidence="9">PGG domain-containing protein</fullName>
    </recommendedName>
</protein>
<feature type="repeat" description="ANK" evidence="7">
    <location>
        <begin position="114"/>
        <end position="146"/>
    </location>
</feature>
<proteinExistence type="predicted"/>
<evidence type="ECO:0000313" key="10">
    <source>
        <dbReference type="EnsemblPlants" id="AUR62025722-RA:cds"/>
    </source>
</evidence>
<feature type="transmembrane region" description="Helical" evidence="8">
    <location>
        <begin position="452"/>
        <end position="475"/>
    </location>
</feature>
<dbReference type="PROSITE" id="PS50297">
    <property type="entry name" value="ANK_REP_REGION"/>
    <property type="match status" value="1"/>
</dbReference>
<dbReference type="InterPro" id="IPR026961">
    <property type="entry name" value="PGG_dom"/>
</dbReference>
<dbReference type="SUPFAM" id="SSF48403">
    <property type="entry name" value="Ankyrin repeat"/>
    <property type="match status" value="1"/>
</dbReference>
<keyword evidence="5 7" id="KW-0040">ANK repeat</keyword>
<evidence type="ECO:0000256" key="3">
    <source>
        <dbReference type="ARBA" id="ARBA00022737"/>
    </source>
</evidence>
<evidence type="ECO:0000256" key="1">
    <source>
        <dbReference type="ARBA" id="ARBA00004141"/>
    </source>
</evidence>
<dbReference type="Pfam" id="PF13962">
    <property type="entry name" value="PGG"/>
    <property type="match status" value="1"/>
</dbReference>
<dbReference type="PANTHER" id="PTHR24186:SF46">
    <property type="entry name" value="PROTEIN ACCELERATED CELL DEATH 6-LIKE"/>
    <property type="match status" value="1"/>
</dbReference>
<accession>A0A803M9Z6</accession>
<evidence type="ECO:0000256" key="2">
    <source>
        <dbReference type="ARBA" id="ARBA00022692"/>
    </source>
</evidence>
<dbReference type="InterPro" id="IPR036770">
    <property type="entry name" value="Ankyrin_rpt-contain_sf"/>
</dbReference>
<feature type="transmembrane region" description="Helical" evidence="8">
    <location>
        <begin position="525"/>
        <end position="546"/>
    </location>
</feature>
<dbReference type="PANTHER" id="PTHR24186">
    <property type="entry name" value="PROTEIN PHOSPHATASE 1 REGULATORY SUBUNIT"/>
    <property type="match status" value="1"/>
</dbReference>
<sequence length="623" mass="69695">MARVRKPINSAHQEDINDMIEVIKLVEKASFVTCWPDAKGLTPLHQVASLSSPHNIELTNFILDNCGQSAEVCDASGKSILHLLIDKIPNYQVIDETLFSRREMYALRNHQDHQGNTPLHIAAKNKDINMVRFLLKSSPNLNVNNIEGTSAAFVIHQLDVLQDEIDEADRVDITILRKRMNNLGKDFLLSKDSKGKNILHGIMVIKKESYVKIHEFVSFVEQALEWEPSLISQKDSKGDTPIHVLVRNHPDTKVFTGDEYVVTSSLRQSELLSLLLKKCNQCICKSEAIGKKTVGLDSPWLLQNVEGIEQFSRQEIKEIMAAAKVHVPLSVDKDGLTPLLRAATAGNHVAAAVLCKASPKAAESCDKNGQTYGHLLVKHPSIYYFSRLFEDVELRSLLILKDNHENTPLHLAIMYNRFDLIEKMILEEKKLIGVLSKWGIPSSEMKTYVNTIGIIAALLTTITFTTAFTIPGGFLQDIGTPVLIDNIMFQAFMILDVFAMCLSMMVLYCLLWIMATNNRKNSVMILDFSVTLVLASFFTTLLTFMAGVCATTLQVKAWMAYVALALCSLLMVVLYLSKNATVICERKFLRVSRKFPKLQKILKQPSPIVGSKQIPSQGSPNIV</sequence>
<evidence type="ECO:0000256" key="4">
    <source>
        <dbReference type="ARBA" id="ARBA00022989"/>
    </source>
</evidence>
<dbReference type="GO" id="GO:0005886">
    <property type="term" value="C:plasma membrane"/>
    <property type="evidence" value="ECO:0007669"/>
    <property type="project" value="TreeGrafter"/>
</dbReference>
<keyword evidence="4 8" id="KW-1133">Transmembrane helix</keyword>
<evidence type="ECO:0000313" key="11">
    <source>
        <dbReference type="Proteomes" id="UP000596660"/>
    </source>
</evidence>
<evidence type="ECO:0000256" key="6">
    <source>
        <dbReference type="ARBA" id="ARBA00023136"/>
    </source>
</evidence>